<dbReference type="NCBIfam" id="NF009466">
    <property type="entry name" value="PRK12826.1-2"/>
    <property type="match status" value="1"/>
</dbReference>
<dbReference type="InterPro" id="IPR036291">
    <property type="entry name" value="NAD(P)-bd_dom_sf"/>
</dbReference>
<keyword evidence="4" id="KW-1185">Reference proteome</keyword>
<dbReference type="OrthoDB" id="286404at2"/>
<dbReference type="EMBL" id="AP014946">
    <property type="protein sequence ID" value="BAT60715.1"/>
    <property type="molecule type" value="Genomic_DNA"/>
</dbReference>
<accession>A0A0S3PXS7</accession>
<dbReference type="PANTHER" id="PTHR42760">
    <property type="entry name" value="SHORT-CHAIN DEHYDROGENASES/REDUCTASES FAMILY MEMBER"/>
    <property type="match status" value="1"/>
</dbReference>
<dbReference type="NCBIfam" id="NF004778">
    <property type="entry name" value="PRK06124.1"/>
    <property type="match status" value="1"/>
</dbReference>
<dbReference type="GO" id="GO:0030497">
    <property type="term" value="P:fatty acid elongation"/>
    <property type="evidence" value="ECO:0007669"/>
    <property type="project" value="TreeGrafter"/>
</dbReference>
<dbReference type="Gene3D" id="3.40.50.720">
    <property type="entry name" value="NAD(P)-binding Rossmann-like Domain"/>
    <property type="match status" value="1"/>
</dbReference>
<dbReference type="SMART" id="SM00822">
    <property type="entry name" value="PKS_KR"/>
    <property type="match status" value="1"/>
</dbReference>
<evidence type="ECO:0000256" key="1">
    <source>
        <dbReference type="ARBA" id="ARBA00006484"/>
    </source>
</evidence>
<dbReference type="PRINTS" id="PR00081">
    <property type="entry name" value="GDHRDH"/>
</dbReference>
<dbReference type="PANTHER" id="PTHR42760:SF135">
    <property type="entry name" value="BLL7886 PROTEIN"/>
    <property type="match status" value="1"/>
</dbReference>
<dbReference type="AlphaFoldDB" id="A0A0S3PXS7"/>
<comment type="similarity">
    <text evidence="1">Belongs to the short-chain dehydrogenases/reductases (SDR) family.</text>
</comment>
<evidence type="ECO:0000259" key="2">
    <source>
        <dbReference type="SMART" id="SM00822"/>
    </source>
</evidence>
<gene>
    <name evidence="3" type="primary">gno_4</name>
    <name evidence="3" type="ORF">GJW-30_1_03264</name>
</gene>
<name>A0A0S3PXS7_9BRAD</name>
<sequence>MPPPFSLDGRIALITGGGQGLGLAIARGLAEAGAHVVLNGRNAERLEAAALSLRGDKLSAEALAFDATDETAVVAAIDTIARKHGRIDILVNNAGIRDRRALADTDAASTARLIEANLLGPAMVSRLALPLLQKSKAGRLINITSIAGHISRAGDASYTASKAGLTGLTKALAAEWGPLGITVNAIAPGYFATEPNRTMVEDPANAAFLAQRTSLGRWGRPEEIAGAAVFLASDAASYISGHTLAVDGGFLSHW</sequence>
<feature type="domain" description="Ketoreductase" evidence="2">
    <location>
        <begin position="10"/>
        <end position="189"/>
    </location>
</feature>
<dbReference type="RefSeq" id="WP_096357178.1">
    <property type="nucleotide sequence ID" value="NZ_AP014946.1"/>
</dbReference>
<proteinExistence type="inferred from homology"/>
<dbReference type="EC" id="1.1.1.69" evidence="3"/>
<evidence type="ECO:0000313" key="4">
    <source>
        <dbReference type="Proteomes" id="UP000236884"/>
    </source>
</evidence>
<dbReference type="GO" id="GO:0008874">
    <property type="term" value="F:gluconate 5-dehydrogenase activity"/>
    <property type="evidence" value="ECO:0007669"/>
    <property type="project" value="UniProtKB-EC"/>
</dbReference>
<dbReference type="PROSITE" id="PS00061">
    <property type="entry name" value="ADH_SHORT"/>
    <property type="match status" value="1"/>
</dbReference>
<dbReference type="NCBIfam" id="NF005559">
    <property type="entry name" value="PRK07231.1"/>
    <property type="match status" value="1"/>
</dbReference>
<protein>
    <submittedName>
        <fullName evidence="3">Gluconate 5-dehydrogenase</fullName>
        <ecNumber evidence="3">1.1.1.69</ecNumber>
    </submittedName>
</protein>
<reference evidence="3 4" key="1">
    <citation type="submission" date="2015-08" db="EMBL/GenBank/DDBJ databases">
        <title>Investigation of the bacterial diversity of lava forest soil.</title>
        <authorList>
            <person name="Lee J.S."/>
        </authorList>
    </citation>
    <scope>NUCLEOTIDE SEQUENCE [LARGE SCALE GENOMIC DNA]</scope>
    <source>
        <strain evidence="3 4">GJW-30</strain>
    </source>
</reference>
<evidence type="ECO:0000313" key="3">
    <source>
        <dbReference type="EMBL" id="BAT60715.1"/>
    </source>
</evidence>
<dbReference type="KEGG" id="vgo:GJW-30_1_03264"/>
<dbReference type="InterPro" id="IPR002347">
    <property type="entry name" value="SDR_fam"/>
</dbReference>
<dbReference type="SUPFAM" id="SSF51735">
    <property type="entry name" value="NAD(P)-binding Rossmann-fold domains"/>
    <property type="match status" value="1"/>
</dbReference>
<dbReference type="Proteomes" id="UP000236884">
    <property type="component" value="Chromosome"/>
</dbReference>
<keyword evidence="3" id="KW-0560">Oxidoreductase</keyword>
<dbReference type="InterPro" id="IPR057326">
    <property type="entry name" value="KR_dom"/>
</dbReference>
<dbReference type="InterPro" id="IPR020904">
    <property type="entry name" value="Sc_DH/Rdtase_CS"/>
</dbReference>
<organism evidence="3 4">
    <name type="scientific">Variibacter gotjawalensis</name>
    <dbReference type="NCBI Taxonomy" id="1333996"/>
    <lineage>
        <taxon>Bacteria</taxon>
        <taxon>Pseudomonadati</taxon>
        <taxon>Pseudomonadota</taxon>
        <taxon>Alphaproteobacteria</taxon>
        <taxon>Hyphomicrobiales</taxon>
        <taxon>Nitrobacteraceae</taxon>
        <taxon>Variibacter</taxon>
    </lineage>
</organism>
<dbReference type="PRINTS" id="PR00080">
    <property type="entry name" value="SDRFAMILY"/>
</dbReference>
<dbReference type="FunFam" id="3.40.50.720:FF:000084">
    <property type="entry name" value="Short-chain dehydrogenase reductase"/>
    <property type="match status" value="1"/>
</dbReference>
<dbReference type="Pfam" id="PF13561">
    <property type="entry name" value="adh_short_C2"/>
    <property type="match status" value="1"/>
</dbReference>